<reference evidence="3 4" key="1">
    <citation type="journal article" date="2024" name="Environ. Microbiol.">
        <title>Novel evolutionary insights on the interactions of the Holosporales (Alphaproteobacteria) with eukaryotic hosts from comparative genomics.</title>
        <authorList>
            <person name="Giovannini M."/>
            <person name="Petroni G."/>
            <person name="Castelli M."/>
        </authorList>
    </citation>
    <scope>NUCLEOTIDE SEQUENCE [LARGE SCALE GENOMIC DNA]</scope>
    <source>
        <strain evidence="3 4">US_Bl 15I1</strain>
    </source>
</reference>
<keyword evidence="1" id="KW-0520">NAD</keyword>
<name>A0ABZ2C4X0_9PROT</name>
<keyword evidence="4" id="KW-1185">Reference proteome</keyword>
<proteinExistence type="predicted"/>
<feature type="domain" description="NAD-dependent epimerase/dehydratase" evidence="2">
    <location>
        <begin position="4"/>
        <end position="237"/>
    </location>
</feature>
<dbReference type="SUPFAM" id="SSF51735">
    <property type="entry name" value="NAD(P)-binding Rossmann-fold domains"/>
    <property type="match status" value="1"/>
</dbReference>
<evidence type="ECO:0000256" key="1">
    <source>
        <dbReference type="ARBA" id="ARBA00023027"/>
    </source>
</evidence>
<dbReference type="EMBL" id="CP133270">
    <property type="protein sequence ID" value="WVX67450.1"/>
    <property type="molecule type" value="Genomic_DNA"/>
</dbReference>
<evidence type="ECO:0000313" key="3">
    <source>
        <dbReference type="EMBL" id="WVX67450.1"/>
    </source>
</evidence>
<evidence type="ECO:0000259" key="2">
    <source>
        <dbReference type="Pfam" id="PF01370"/>
    </source>
</evidence>
<dbReference type="Gene3D" id="3.40.50.720">
    <property type="entry name" value="NAD(P)-binding Rossmann-like Domain"/>
    <property type="match status" value="1"/>
</dbReference>
<dbReference type="RefSeq" id="WP_331256190.1">
    <property type="nucleotide sequence ID" value="NZ_CP133270.1"/>
</dbReference>
<dbReference type="InterPro" id="IPR001509">
    <property type="entry name" value="Epimerase_deHydtase"/>
</dbReference>
<organism evidence="3 4">
    <name type="scientific">Candidatus Bealeia paramacronuclearis</name>
    <dbReference type="NCBI Taxonomy" id="1921001"/>
    <lineage>
        <taxon>Bacteria</taxon>
        <taxon>Pseudomonadati</taxon>
        <taxon>Pseudomonadota</taxon>
        <taxon>Alphaproteobacteria</taxon>
        <taxon>Holosporales</taxon>
        <taxon>Holosporaceae</taxon>
        <taxon>Candidatus Bealeia</taxon>
    </lineage>
</organism>
<dbReference type="PANTHER" id="PTHR43574">
    <property type="entry name" value="EPIMERASE-RELATED"/>
    <property type="match status" value="1"/>
</dbReference>
<gene>
    <name evidence="3" type="ORF">Bealeia1_01656</name>
</gene>
<accession>A0ABZ2C4X0</accession>
<dbReference type="Gene3D" id="3.90.25.10">
    <property type="entry name" value="UDP-galactose 4-epimerase, domain 1"/>
    <property type="match status" value="1"/>
</dbReference>
<dbReference type="PRINTS" id="PR01713">
    <property type="entry name" value="NUCEPIMERASE"/>
</dbReference>
<evidence type="ECO:0000313" key="4">
    <source>
        <dbReference type="Proteomes" id="UP001330434"/>
    </source>
</evidence>
<sequence length="334" mass="38022">MKFLVTGTAGFIGNHTALRLLNKGHEVIGIDDFNPYYSVSLKEDRNDRIKDHPNFTLYREGLENLEKIKEIFKEHRPDKVIHLAAQPGVRYSLINPEAYTRSNVTGTLSILESCRTYPVEHLIYASTSSVYGANTKLPFEENDAVDHPLTLYAATKRANELMAHSYSYLFKIPTSGLRFFTVYGPWGRPDMAFFLFTKNILEGKPIDVFNNGDMERDFTYIEDIVSGILNVAATNPGELNPEKLHVADKSAVAPYQIYNIGNNKRVQLMHYIKVIEDVLGIEAQKNFLPMQNGDVQKTFASVDKLEKNAGYRPSTSVEVGVKNFVEWYRNYYQV</sequence>
<dbReference type="Pfam" id="PF01370">
    <property type="entry name" value="Epimerase"/>
    <property type="match status" value="1"/>
</dbReference>
<dbReference type="InterPro" id="IPR036291">
    <property type="entry name" value="NAD(P)-bd_dom_sf"/>
</dbReference>
<dbReference type="Proteomes" id="UP001330434">
    <property type="component" value="Chromosome"/>
</dbReference>
<protein>
    <submittedName>
        <fullName evidence="3">NAD-dependent epimerase family protein</fullName>
    </submittedName>
</protein>